<comment type="caution">
    <text evidence="2">The sequence shown here is derived from an EMBL/GenBank/DDBJ whole genome shotgun (WGS) entry which is preliminary data.</text>
</comment>
<keyword evidence="3" id="KW-1185">Reference proteome</keyword>
<accession>A0A448X8X7</accession>
<feature type="region of interest" description="Disordered" evidence="1">
    <location>
        <begin position="1"/>
        <end position="22"/>
    </location>
</feature>
<evidence type="ECO:0000256" key="1">
    <source>
        <dbReference type="SAM" id="MobiDB-lite"/>
    </source>
</evidence>
<dbReference type="EMBL" id="CAAALY010119084">
    <property type="protein sequence ID" value="VEL31135.1"/>
    <property type="molecule type" value="Genomic_DNA"/>
</dbReference>
<reference evidence="2" key="1">
    <citation type="submission" date="2018-11" db="EMBL/GenBank/DDBJ databases">
        <authorList>
            <consortium name="Pathogen Informatics"/>
        </authorList>
    </citation>
    <scope>NUCLEOTIDE SEQUENCE</scope>
</reference>
<evidence type="ECO:0000313" key="2">
    <source>
        <dbReference type="EMBL" id="VEL31135.1"/>
    </source>
</evidence>
<organism evidence="2 3">
    <name type="scientific">Protopolystoma xenopodis</name>
    <dbReference type="NCBI Taxonomy" id="117903"/>
    <lineage>
        <taxon>Eukaryota</taxon>
        <taxon>Metazoa</taxon>
        <taxon>Spiralia</taxon>
        <taxon>Lophotrochozoa</taxon>
        <taxon>Platyhelminthes</taxon>
        <taxon>Monogenea</taxon>
        <taxon>Polyopisthocotylea</taxon>
        <taxon>Polystomatidea</taxon>
        <taxon>Polystomatidae</taxon>
        <taxon>Protopolystoma</taxon>
    </lineage>
</organism>
<dbReference type="Proteomes" id="UP000784294">
    <property type="component" value="Unassembled WGS sequence"/>
</dbReference>
<sequence>MNADQASSPSSSVPPSAASQSSLMVEADLKVKSRYHLLSPEKREELEAIEARQILEQMRQDRFALYEDRKRALASIEEDRNKKK</sequence>
<name>A0A448X8X7_9PLAT</name>
<dbReference type="AlphaFoldDB" id="A0A448X8X7"/>
<protein>
    <submittedName>
        <fullName evidence="2">Uncharacterized protein</fullName>
    </submittedName>
</protein>
<proteinExistence type="predicted"/>
<gene>
    <name evidence="2" type="ORF">PXEA_LOCUS24575</name>
</gene>
<evidence type="ECO:0000313" key="3">
    <source>
        <dbReference type="Proteomes" id="UP000784294"/>
    </source>
</evidence>